<name>A0ABQ1LNB9_9BURK</name>
<accession>A0ABQ1LNB9</accession>
<reference evidence="2" key="1">
    <citation type="journal article" date="2019" name="Int. J. Syst. Evol. Microbiol.">
        <title>The Global Catalogue of Microorganisms (GCM) 10K type strain sequencing project: providing services to taxonomists for standard genome sequencing and annotation.</title>
        <authorList>
            <consortium name="The Broad Institute Genomics Platform"/>
            <consortium name="The Broad Institute Genome Sequencing Center for Infectious Disease"/>
            <person name="Wu L."/>
            <person name="Ma J."/>
        </authorList>
    </citation>
    <scope>NUCLEOTIDE SEQUENCE [LARGE SCALE GENOMIC DNA]</scope>
    <source>
        <strain evidence="2">CGMCC 1.15103</strain>
    </source>
</reference>
<proteinExistence type="predicted"/>
<sequence>MQAFVRSFDKRRPPVWPTFRMQIEAASGSAHVETECRKKISRLAEIRHGKSKMIERMNPKRAFASQRTFFVQGSCHGRLHHVAKPLA</sequence>
<dbReference type="Proteomes" id="UP000602004">
    <property type="component" value="Unassembled WGS sequence"/>
</dbReference>
<comment type="caution">
    <text evidence="1">The sequence shown here is derived from an EMBL/GenBank/DDBJ whole genome shotgun (WGS) entry which is preliminary data.</text>
</comment>
<dbReference type="EMBL" id="BMHL01000002">
    <property type="protein sequence ID" value="GGC27171.1"/>
    <property type="molecule type" value="Genomic_DNA"/>
</dbReference>
<organism evidence="1 2">
    <name type="scientific">Paraburkholderia caffeinilytica</name>
    <dbReference type="NCBI Taxonomy" id="1761016"/>
    <lineage>
        <taxon>Bacteria</taxon>
        <taxon>Pseudomonadati</taxon>
        <taxon>Pseudomonadota</taxon>
        <taxon>Betaproteobacteria</taxon>
        <taxon>Burkholderiales</taxon>
        <taxon>Burkholderiaceae</taxon>
        <taxon>Paraburkholderia</taxon>
    </lineage>
</organism>
<gene>
    <name evidence="1" type="ORF">GCM10011400_11990</name>
</gene>
<evidence type="ECO:0000313" key="1">
    <source>
        <dbReference type="EMBL" id="GGC27171.1"/>
    </source>
</evidence>
<keyword evidence="2" id="KW-1185">Reference proteome</keyword>
<evidence type="ECO:0008006" key="3">
    <source>
        <dbReference type="Google" id="ProtNLM"/>
    </source>
</evidence>
<protein>
    <recommendedName>
        <fullName evidence="3">Transposase</fullName>
    </recommendedName>
</protein>
<evidence type="ECO:0000313" key="2">
    <source>
        <dbReference type="Proteomes" id="UP000602004"/>
    </source>
</evidence>